<protein>
    <submittedName>
        <fullName evidence="2">Uncharacterized protein</fullName>
    </submittedName>
</protein>
<keyword evidence="1" id="KW-0812">Transmembrane</keyword>
<dbReference type="AlphaFoldDB" id="A0A8H7T2J0"/>
<dbReference type="InterPro" id="IPR051091">
    <property type="entry name" value="O-Glucosyltr/Glycosyltrsf_90"/>
</dbReference>
<dbReference type="EMBL" id="JAFJYH010000498">
    <property type="protein sequence ID" value="KAG4411275.1"/>
    <property type="molecule type" value="Genomic_DNA"/>
</dbReference>
<organism evidence="2 3">
    <name type="scientific">Cadophora malorum</name>
    <dbReference type="NCBI Taxonomy" id="108018"/>
    <lineage>
        <taxon>Eukaryota</taxon>
        <taxon>Fungi</taxon>
        <taxon>Dikarya</taxon>
        <taxon>Ascomycota</taxon>
        <taxon>Pezizomycotina</taxon>
        <taxon>Leotiomycetes</taxon>
        <taxon>Helotiales</taxon>
        <taxon>Ploettnerulaceae</taxon>
        <taxon>Cadophora</taxon>
    </lineage>
</organism>
<proteinExistence type="predicted"/>
<feature type="transmembrane region" description="Helical" evidence="1">
    <location>
        <begin position="16"/>
        <end position="34"/>
    </location>
</feature>
<keyword evidence="3" id="KW-1185">Reference proteome</keyword>
<dbReference type="OrthoDB" id="202415at2759"/>
<accession>A0A8H7T2J0</accession>
<keyword evidence="1" id="KW-1133">Transmembrane helix</keyword>
<dbReference type="PANTHER" id="PTHR12203">
    <property type="entry name" value="KDEL LYS-ASP-GLU-LEU CONTAINING - RELATED"/>
    <property type="match status" value="1"/>
</dbReference>
<name>A0A8H7T2J0_9HELO</name>
<evidence type="ECO:0000313" key="3">
    <source>
        <dbReference type="Proteomes" id="UP000664132"/>
    </source>
</evidence>
<keyword evidence="1" id="KW-0472">Membrane</keyword>
<sequence length="503" mass="57530">MATRNPFMEFSGLQCILNLIASSLALTQVIYLCPKQAKYRTALWILILISVLPYTANIYAIKQAEYSSLSSFGSSLEHPVEQLVRQAKADFESLVQRQSKNYTAAHAEYRRRYSVEPPPGFEDWYNYAVRHESPIIDDFDIIFETISPFLRLSGLEVSAMMDRVLKTPDHNLWSCVFTGETAETRCTHPWRTNDRHISTSFNDLLVNLPGVLPDLKFLVNHLDEPRVLVPPASLQGDIQHFKATNMPGRPHWDTLTKFCKDQKMNKTSRLNHTIEHSDLPFVTDRTSAMDLCQHPEYSTKHGLFMSPTSFQFFEGLVPILSTGAPSTMGDFLFPSPAYNESNFIYSPSHDIPWSSKRNNLYWAGSTTGGFATDDPNASSPEPNQWLHFQRQRFVTLAQNLIPGRKYQYLRSSNNGVLQSFKSTFLNLKLYSVSFTNLLQCTFRTCHSQRTFFRLDPWSPSNKALHSTLVFDIDGNGISGRYYKFLASKSAVLKQTVLREWHDE</sequence>
<evidence type="ECO:0000313" key="2">
    <source>
        <dbReference type="EMBL" id="KAG4411275.1"/>
    </source>
</evidence>
<feature type="transmembrane region" description="Helical" evidence="1">
    <location>
        <begin position="41"/>
        <end position="61"/>
    </location>
</feature>
<feature type="non-terminal residue" evidence="2">
    <location>
        <position position="503"/>
    </location>
</feature>
<dbReference type="Proteomes" id="UP000664132">
    <property type="component" value="Unassembled WGS sequence"/>
</dbReference>
<reference evidence="2" key="1">
    <citation type="submission" date="2021-02" db="EMBL/GenBank/DDBJ databases">
        <title>Genome sequence Cadophora malorum strain M34.</title>
        <authorList>
            <person name="Stefanovic E."/>
            <person name="Vu D."/>
            <person name="Scully C."/>
            <person name="Dijksterhuis J."/>
            <person name="Roader J."/>
            <person name="Houbraken J."/>
        </authorList>
    </citation>
    <scope>NUCLEOTIDE SEQUENCE</scope>
    <source>
        <strain evidence="2">M34</strain>
    </source>
</reference>
<comment type="caution">
    <text evidence="2">The sequence shown here is derived from an EMBL/GenBank/DDBJ whole genome shotgun (WGS) entry which is preliminary data.</text>
</comment>
<gene>
    <name evidence="2" type="ORF">IFR04_015601</name>
</gene>
<dbReference type="PANTHER" id="PTHR12203:SF61">
    <property type="entry name" value="CAPSULE PROTEIN"/>
    <property type="match status" value="1"/>
</dbReference>
<evidence type="ECO:0000256" key="1">
    <source>
        <dbReference type="SAM" id="Phobius"/>
    </source>
</evidence>